<dbReference type="AlphaFoldDB" id="A0A286G4G5"/>
<dbReference type="RefSeq" id="WP_097126955.1">
    <property type="nucleotide sequence ID" value="NZ_OCNH01000002.1"/>
</dbReference>
<keyword evidence="2" id="KW-1185">Reference proteome</keyword>
<evidence type="ECO:0008006" key="3">
    <source>
        <dbReference type="Google" id="ProtNLM"/>
    </source>
</evidence>
<dbReference type="Proteomes" id="UP000219452">
    <property type="component" value="Unassembled WGS sequence"/>
</dbReference>
<sequence>MMNPAYLLFGLPLLLLMGCGSLRQEVDPKGVVGEGEQVVVTCFISPQDTVLAARVSRSLPILGLGNQNDLDIPNATVTLSDGSQSVILRLQRRADPYNYGTMSILYRALASELAIVAGKRYTLTVQVPDGRQIRASCTVPEPVQLDQVELDSSTINEYGLIRKDYYARLHWQDPARQTNYYRVAGNNAYTYNFRFQPGPNTPVRDSTGLLWGDWTFSSAAMLTDVGRDGQAMRSGRGRLAINYLWINGQQQSSLARGPLYAYLLNVDENYYRYHEAIDRQRSVGDNPFAEPVLVPTTVQGGLGCFGAYNRSTLALQVN</sequence>
<proteinExistence type="predicted"/>
<dbReference type="OrthoDB" id="1115009at2"/>
<dbReference type="InterPro" id="IPR025345">
    <property type="entry name" value="DUF4249"/>
</dbReference>
<dbReference type="EMBL" id="OCNH01000002">
    <property type="protein sequence ID" value="SOD90447.1"/>
    <property type="molecule type" value="Genomic_DNA"/>
</dbReference>
<organism evidence="1 2">
    <name type="scientific">Spirosoma fluviale</name>
    <dbReference type="NCBI Taxonomy" id="1597977"/>
    <lineage>
        <taxon>Bacteria</taxon>
        <taxon>Pseudomonadati</taxon>
        <taxon>Bacteroidota</taxon>
        <taxon>Cytophagia</taxon>
        <taxon>Cytophagales</taxon>
        <taxon>Cytophagaceae</taxon>
        <taxon>Spirosoma</taxon>
    </lineage>
</organism>
<protein>
    <recommendedName>
        <fullName evidence="3">DUF4249 domain-containing protein</fullName>
    </recommendedName>
</protein>
<dbReference type="Pfam" id="PF14054">
    <property type="entry name" value="DUF4249"/>
    <property type="match status" value="1"/>
</dbReference>
<name>A0A286G4G5_9BACT</name>
<evidence type="ECO:0000313" key="1">
    <source>
        <dbReference type="EMBL" id="SOD90447.1"/>
    </source>
</evidence>
<evidence type="ECO:0000313" key="2">
    <source>
        <dbReference type="Proteomes" id="UP000219452"/>
    </source>
</evidence>
<gene>
    <name evidence="1" type="ORF">SAMN06269250_3425</name>
</gene>
<reference evidence="2" key="1">
    <citation type="submission" date="2017-09" db="EMBL/GenBank/DDBJ databases">
        <authorList>
            <person name="Varghese N."/>
            <person name="Submissions S."/>
        </authorList>
    </citation>
    <scope>NUCLEOTIDE SEQUENCE [LARGE SCALE GENOMIC DNA]</scope>
    <source>
        <strain evidence="2">DSM 29961</strain>
    </source>
</reference>
<accession>A0A286G4G5</accession>